<feature type="compositionally biased region" description="Low complexity" evidence="1">
    <location>
        <begin position="52"/>
        <end position="79"/>
    </location>
</feature>
<name>Q0RJB5_FRAAA</name>
<sequence length="187" mass="19790">MPQRSGDRMTERDDPRAQPDGGDPQPQPFYGQPQPPYPAYGDAGAPGGYDGPYGQPAGGPVAPWQGQPYGGAYPPTGGAYPPPGGYPIGPPQPFPTTGAPGPLAPQKSVAVALLLTFLWLGAGHLYAGRTTTGVILLVVDLFLWMLSFFIITLILTIPVWLILWVIAMVTSATAVNDYNTRIGYPRA</sequence>
<feature type="region of interest" description="Disordered" evidence="1">
    <location>
        <begin position="1"/>
        <end position="87"/>
    </location>
</feature>
<evidence type="ECO:0000256" key="2">
    <source>
        <dbReference type="SAM" id="Phobius"/>
    </source>
</evidence>
<accession>Q0RJB5</accession>
<keyword evidence="2" id="KW-1133">Transmembrane helix</keyword>
<proteinExistence type="predicted"/>
<evidence type="ECO:0008006" key="5">
    <source>
        <dbReference type="Google" id="ProtNLM"/>
    </source>
</evidence>
<protein>
    <recommendedName>
        <fullName evidence="5">TM2 domain-containing protein</fullName>
    </recommendedName>
</protein>
<dbReference type="KEGG" id="fal:FRAAL3754"/>
<feature type="transmembrane region" description="Helical" evidence="2">
    <location>
        <begin position="134"/>
        <end position="155"/>
    </location>
</feature>
<keyword evidence="2" id="KW-0812">Transmembrane</keyword>
<keyword evidence="2" id="KW-0472">Membrane</keyword>
<dbReference type="AlphaFoldDB" id="Q0RJB5"/>
<evidence type="ECO:0000313" key="4">
    <source>
        <dbReference type="Proteomes" id="UP000000657"/>
    </source>
</evidence>
<dbReference type="STRING" id="326424.FRAAL3754"/>
<gene>
    <name evidence="3" type="ordered locus">FRAAL3754</name>
</gene>
<evidence type="ECO:0000313" key="3">
    <source>
        <dbReference type="EMBL" id="CAJ62397.1"/>
    </source>
</evidence>
<feature type="compositionally biased region" description="Low complexity" evidence="1">
    <location>
        <begin position="18"/>
        <end position="32"/>
    </location>
</feature>
<keyword evidence="4" id="KW-1185">Reference proteome</keyword>
<evidence type="ECO:0000256" key="1">
    <source>
        <dbReference type="SAM" id="MobiDB-lite"/>
    </source>
</evidence>
<dbReference type="EMBL" id="CT573213">
    <property type="protein sequence ID" value="CAJ62397.1"/>
    <property type="molecule type" value="Genomic_DNA"/>
</dbReference>
<reference evidence="3 4" key="1">
    <citation type="journal article" date="2007" name="Genome Res.">
        <title>Genome characteristics of facultatively symbiotic Frankia sp. strains reflect host range and host plant biogeography.</title>
        <authorList>
            <person name="Normand P."/>
            <person name="Lapierre P."/>
            <person name="Tisa L.S."/>
            <person name="Gogarten J.P."/>
            <person name="Alloisio N."/>
            <person name="Bagnarol E."/>
            <person name="Bassi C.A."/>
            <person name="Berry A.M."/>
            <person name="Bickhart D.M."/>
            <person name="Choisne N."/>
            <person name="Couloux A."/>
            <person name="Cournoyer B."/>
            <person name="Cruveiller S."/>
            <person name="Daubin V."/>
            <person name="Demange N."/>
            <person name="Francino M.P."/>
            <person name="Goltsman E."/>
            <person name="Huang Y."/>
            <person name="Kopp O.R."/>
            <person name="Labarre L."/>
            <person name="Lapidus A."/>
            <person name="Lavire C."/>
            <person name="Marechal J."/>
            <person name="Martinez M."/>
            <person name="Mastronunzio J.E."/>
            <person name="Mullin B.C."/>
            <person name="Niemann J."/>
            <person name="Pujic P."/>
            <person name="Rawnsley T."/>
            <person name="Rouy Z."/>
            <person name="Schenowitz C."/>
            <person name="Sellstedt A."/>
            <person name="Tavares F."/>
            <person name="Tomkins J.P."/>
            <person name="Vallenet D."/>
            <person name="Valverde C."/>
            <person name="Wall L.G."/>
            <person name="Wang Y."/>
            <person name="Medigue C."/>
            <person name="Benson D.R."/>
        </authorList>
    </citation>
    <scope>NUCLEOTIDE SEQUENCE [LARGE SCALE GENOMIC DNA]</scope>
    <source>
        <strain evidence="4">DSM 45986 / CECT 9034 / ACN14a</strain>
    </source>
</reference>
<feature type="transmembrane region" description="Helical" evidence="2">
    <location>
        <begin position="109"/>
        <end position="127"/>
    </location>
</feature>
<feature type="compositionally biased region" description="Basic and acidic residues" evidence="1">
    <location>
        <begin position="1"/>
        <end position="17"/>
    </location>
</feature>
<dbReference type="Proteomes" id="UP000000657">
    <property type="component" value="Chromosome"/>
</dbReference>
<organism evidence="3 4">
    <name type="scientific">Frankia alni (strain DSM 45986 / CECT 9034 / ACN14a)</name>
    <dbReference type="NCBI Taxonomy" id="326424"/>
    <lineage>
        <taxon>Bacteria</taxon>
        <taxon>Bacillati</taxon>
        <taxon>Actinomycetota</taxon>
        <taxon>Actinomycetes</taxon>
        <taxon>Frankiales</taxon>
        <taxon>Frankiaceae</taxon>
        <taxon>Frankia</taxon>
    </lineage>
</organism>
<dbReference type="HOGENOM" id="CLU_124372_0_0_11"/>